<dbReference type="SUPFAM" id="SSF51604">
    <property type="entry name" value="Enolase C-terminal domain-like"/>
    <property type="match status" value="1"/>
</dbReference>
<accession>A0A3N2DAV6</accession>
<keyword evidence="7" id="KW-1185">Reference proteome</keyword>
<dbReference type="InterPro" id="IPR046945">
    <property type="entry name" value="RHMD-like"/>
</dbReference>
<dbReference type="Pfam" id="PF13378">
    <property type="entry name" value="MR_MLE_C"/>
    <property type="match status" value="1"/>
</dbReference>
<dbReference type="InterPro" id="IPR036849">
    <property type="entry name" value="Enolase-like_C_sf"/>
</dbReference>
<dbReference type="SFLD" id="SFLDG00179">
    <property type="entry name" value="mandelate_racemase"/>
    <property type="match status" value="1"/>
</dbReference>
<dbReference type="GO" id="GO:0000287">
    <property type="term" value="F:magnesium ion binding"/>
    <property type="evidence" value="ECO:0007669"/>
    <property type="project" value="TreeGrafter"/>
</dbReference>
<feature type="region of interest" description="Disordered" evidence="4">
    <location>
        <begin position="392"/>
        <end position="431"/>
    </location>
</feature>
<evidence type="ECO:0000256" key="4">
    <source>
        <dbReference type="SAM" id="MobiDB-lite"/>
    </source>
</evidence>
<dbReference type="Proteomes" id="UP000275356">
    <property type="component" value="Unassembled WGS sequence"/>
</dbReference>
<gene>
    <name evidence="6" type="ORF">EDD28_1475</name>
</gene>
<dbReference type="SUPFAM" id="SSF54826">
    <property type="entry name" value="Enolase N-terminal domain-like"/>
    <property type="match status" value="1"/>
</dbReference>
<dbReference type="AlphaFoldDB" id="A0A3N2DAV6"/>
<evidence type="ECO:0000313" key="7">
    <source>
        <dbReference type="Proteomes" id="UP000275356"/>
    </source>
</evidence>
<dbReference type="GO" id="GO:0016052">
    <property type="term" value="P:carbohydrate catabolic process"/>
    <property type="evidence" value="ECO:0007669"/>
    <property type="project" value="TreeGrafter"/>
</dbReference>
<dbReference type="OrthoDB" id="9802699at2"/>
<dbReference type="PANTHER" id="PTHR13794">
    <property type="entry name" value="ENOLASE SUPERFAMILY, MANDELATE RACEMASE"/>
    <property type="match status" value="1"/>
</dbReference>
<dbReference type="SFLD" id="SFLDS00001">
    <property type="entry name" value="Enolase"/>
    <property type="match status" value="1"/>
</dbReference>
<dbReference type="Pfam" id="PF02746">
    <property type="entry name" value="MR_MLE_N"/>
    <property type="match status" value="1"/>
</dbReference>
<reference evidence="6 7" key="1">
    <citation type="submission" date="2018-11" db="EMBL/GenBank/DDBJ databases">
        <title>Sequencing the genomes of 1000 actinobacteria strains.</title>
        <authorList>
            <person name="Klenk H.-P."/>
        </authorList>
    </citation>
    <scope>NUCLEOTIDE SEQUENCE [LARGE SCALE GENOMIC DNA]</scope>
    <source>
        <strain evidence="6 7">DSM 13521</strain>
    </source>
</reference>
<dbReference type="CDD" id="cd03316">
    <property type="entry name" value="MR_like"/>
    <property type="match status" value="1"/>
</dbReference>
<dbReference type="InterPro" id="IPR029065">
    <property type="entry name" value="Enolase_C-like"/>
</dbReference>
<dbReference type="RefSeq" id="WP_123739002.1">
    <property type="nucleotide sequence ID" value="NZ_RKHQ01000001.1"/>
</dbReference>
<dbReference type="GO" id="GO:0016836">
    <property type="term" value="F:hydro-lyase activity"/>
    <property type="evidence" value="ECO:0007669"/>
    <property type="project" value="TreeGrafter"/>
</dbReference>
<protein>
    <submittedName>
        <fullName evidence="6">L-alanine-DL-glutamate epimerase-like enolase superfamily enzyme</fullName>
    </submittedName>
</protein>
<dbReference type="SMART" id="SM00922">
    <property type="entry name" value="MR_MLE"/>
    <property type="match status" value="1"/>
</dbReference>
<dbReference type="InterPro" id="IPR013342">
    <property type="entry name" value="Mandelate_racemase_C"/>
</dbReference>
<dbReference type="InterPro" id="IPR029017">
    <property type="entry name" value="Enolase-like_N"/>
</dbReference>
<dbReference type="Gene3D" id="3.30.390.10">
    <property type="entry name" value="Enolase-like, N-terminal domain"/>
    <property type="match status" value="1"/>
</dbReference>
<evidence type="ECO:0000259" key="5">
    <source>
        <dbReference type="SMART" id="SM00922"/>
    </source>
</evidence>
<sequence length="431" mass="45131">MIIDSIDFFYGSMPEVTLEADGSQDALLVRVATDDGSVGWGECEASPLVSIAAFVAPRSHGVCQPVSASVIGQRIDGVADIERLTRLVGRNSMDLLQAAHTWSGIEIALWDLLGRRLGEPVWRLLGYERSHPKVPYASMLMGDSPQLTLERAREARARGFLAVKVGWGGYGTGTAREDADHVAAAREGVGPDGVLLVDAGQIWVDDLEAAAARLAALQAADALWLEEPFVPYAFGAHARLAELAGSVGIAGGEGAHNPHMAINLIELGGVRFIQVDAARIGGIGPARQVADVALASGVTYVNHTFTSHLALSASLQPFAGLATHRICEYPAEPKQLALDLSRQHIALDANGEIAAPDAPGLGIDVDPAGLSPYLRDVEILVDGRTLFASPSLPGEPARARLAATTARPATTTAPASGPATPSVLDPSRALQ</sequence>
<dbReference type="EMBL" id="RKHQ01000001">
    <property type="protein sequence ID" value="ROR96883.1"/>
    <property type="molecule type" value="Genomic_DNA"/>
</dbReference>
<evidence type="ECO:0000256" key="3">
    <source>
        <dbReference type="ARBA" id="ARBA00022842"/>
    </source>
</evidence>
<evidence type="ECO:0000256" key="1">
    <source>
        <dbReference type="ARBA" id="ARBA00001946"/>
    </source>
</evidence>
<evidence type="ECO:0000313" key="6">
    <source>
        <dbReference type="EMBL" id="ROR96883.1"/>
    </source>
</evidence>
<feature type="domain" description="Mandelate racemase/muconate lactonizing enzyme C-terminal" evidence="5">
    <location>
        <begin position="145"/>
        <end position="250"/>
    </location>
</feature>
<name>A0A3N2DAV6_9MICO</name>
<keyword evidence="3" id="KW-0460">Magnesium</keyword>
<keyword evidence="2" id="KW-0479">Metal-binding</keyword>
<organism evidence="6 7">
    <name type="scientific">Salana multivorans</name>
    <dbReference type="NCBI Taxonomy" id="120377"/>
    <lineage>
        <taxon>Bacteria</taxon>
        <taxon>Bacillati</taxon>
        <taxon>Actinomycetota</taxon>
        <taxon>Actinomycetes</taxon>
        <taxon>Micrococcales</taxon>
        <taxon>Beutenbergiaceae</taxon>
        <taxon>Salana</taxon>
    </lineage>
</organism>
<dbReference type="InterPro" id="IPR013341">
    <property type="entry name" value="Mandelate_racemase_N_dom"/>
</dbReference>
<evidence type="ECO:0000256" key="2">
    <source>
        <dbReference type="ARBA" id="ARBA00022723"/>
    </source>
</evidence>
<dbReference type="Gene3D" id="3.20.20.120">
    <property type="entry name" value="Enolase-like C-terminal domain"/>
    <property type="match status" value="1"/>
</dbReference>
<dbReference type="PANTHER" id="PTHR13794:SF58">
    <property type="entry name" value="MITOCHONDRIAL ENOLASE SUPERFAMILY MEMBER 1"/>
    <property type="match status" value="1"/>
</dbReference>
<comment type="caution">
    <text evidence="6">The sequence shown here is derived from an EMBL/GenBank/DDBJ whole genome shotgun (WGS) entry which is preliminary data.</text>
</comment>
<feature type="compositionally biased region" description="Low complexity" evidence="4">
    <location>
        <begin position="399"/>
        <end position="421"/>
    </location>
</feature>
<proteinExistence type="predicted"/>
<comment type="cofactor">
    <cofactor evidence="1">
        <name>Mg(2+)</name>
        <dbReference type="ChEBI" id="CHEBI:18420"/>
    </cofactor>
</comment>